<protein>
    <submittedName>
        <fullName evidence="1">Uncharacterized protein</fullName>
    </submittedName>
</protein>
<evidence type="ECO:0000313" key="1">
    <source>
        <dbReference type="EMBL" id="CAI2377006.1"/>
    </source>
</evidence>
<dbReference type="Proteomes" id="UP001295684">
    <property type="component" value="Unassembled WGS sequence"/>
</dbReference>
<keyword evidence="2" id="KW-1185">Reference proteome</keyword>
<sequence>MEQPGLYLRRCKELWILHCEKKRIKTIVDFIEAYLDSLSKEKQSESKSKNASTSKNFFLRRIKKLMKYYSKGVKILNLNASHFCSKDGKKVLKLIEAIRPREIMEYDLISPRYSRVHMYHKYLLKDIRLMPFVVNRLKIEECIIHNLQLAYQNGDVQGMQYQFCELKAPSKYTISNNFSIL</sequence>
<organism evidence="1 2">
    <name type="scientific">Euplotes crassus</name>
    <dbReference type="NCBI Taxonomy" id="5936"/>
    <lineage>
        <taxon>Eukaryota</taxon>
        <taxon>Sar</taxon>
        <taxon>Alveolata</taxon>
        <taxon>Ciliophora</taxon>
        <taxon>Intramacronucleata</taxon>
        <taxon>Spirotrichea</taxon>
        <taxon>Hypotrichia</taxon>
        <taxon>Euplotida</taxon>
        <taxon>Euplotidae</taxon>
        <taxon>Moneuplotes</taxon>
    </lineage>
</organism>
<name>A0AAD1XQ80_EUPCR</name>
<reference evidence="1" key="1">
    <citation type="submission" date="2023-07" db="EMBL/GenBank/DDBJ databases">
        <authorList>
            <consortium name="AG Swart"/>
            <person name="Singh M."/>
            <person name="Singh A."/>
            <person name="Seah K."/>
            <person name="Emmerich C."/>
        </authorList>
    </citation>
    <scope>NUCLEOTIDE SEQUENCE</scope>
    <source>
        <strain evidence="1">DP1</strain>
    </source>
</reference>
<accession>A0AAD1XQ80</accession>
<proteinExistence type="predicted"/>
<gene>
    <name evidence="1" type="ORF">ECRASSUSDP1_LOCUS18386</name>
</gene>
<dbReference type="AlphaFoldDB" id="A0AAD1XQ80"/>
<evidence type="ECO:0000313" key="2">
    <source>
        <dbReference type="Proteomes" id="UP001295684"/>
    </source>
</evidence>
<comment type="caution">
    <text evidence="1">The sequence shown here is derived from an EMBL/GenBank/DDBJ whole genome shotgun (WGS) entry which is preliminary data.</text>
</comment>
<dbReference type="EMBL" id="CAMPGE010018604">
    <property type="protein sequence ID" value="CAI2377006.1"/>
    <property type="molecule type" value="Genomic_DNA"/>
</dbReference>